<feature type="compositionally biased region" description="Acidic residues" evidence="1">
    <location>
        <begin position="173"/>
        <end position="191"/>
    </location>
</feature>
<protein>
    <submittedName>
        <fullName evidence="2">Uncharacterized protein</fullName>
    </submittedName>
</protein>
<evidence type="ECO:0000313" key="3">
    <source>
        <dbReference type="Proteomes" id="UP000250140"/>
    </source>
</evidence>
<organism evidence="2 3">
    <name type="scientific">Glonium stellatum</name>
    <dbReference type="NCBI Taxonomy" id="574774"/>
    <lineage>
        <taxon>Eukaryota</taxon>
        <taxon>Fungi</taxon>
        <taxon>Dikarya</taxon>
        <taxon>Ascomycota</taxon>
        <taxon>Pezizomycotina</taxon>
        <taxon>Dothideomycetes</taxon>
        <taxon>Pleosporomycetidae</taxon>
        <taxon>Gloniales</taxon>
        <taxon>Gloniaceae</taxon>
        <taxon>Glonium</taxon>
    </lineage>
</organism>
<accession>A0A8E2F8F3</accession>
<evidence type="ECO:0000256" key="1">
    <source>
        <dbReference type="SAM" id="MobiDB-lite"/>
    </source>
</evidence>
<dbReference type="EMBL" id="KV748905">
    <property type="protein sequence ID" value="OCL12218.1"/>
    <property type="molecule type" value="Genomic_DNA"/>
</dbReference>
<dbReference type="AlphaFoldDB" id="A0A8E2F8F3"/>
<proteinExistence type="predicted"/>
<evidence type="ECO:0000313" key="2">
    <source>
        <dbReference type="EMBL" id="OCL12218.1"/>
    </source>
</evidence>
<feature type="region of interest" description="Disordered" evidence="1">
    <location>
        <begin position="159"/>
        <end position="199"/>
    </location>
</feature>
<dbReference type="OrthoDB" id="3764736at2759"/>
<keyword evidence="3" id="KW-1185">Reference proteome</keyword>
<sequence>MSLCFLQAFEAKQNGRIAEREYLHHLFGHCRGVEHKEDKAPAMGWLLRGIDPFGYLIHCWSKKTDPIKDATPFENVFEAYRMGNIDDIKAKLDVLGEEQAKFVRKLLALLSLQEGCSEVLKLCLDLGGFAFEKCFEDEASRVSEDNDPKTFKVLEESEFRKTYPRRTPITENSNDEGEDDGYEDPSADFDEGGSHPVDW</sequence>
<gene>
    <name evidence="2" type="ORF">AOQ84DRAFT_386280</name>
</gene>
<reference evidence="2 3" key="1">
    <citation type="journal article" date="2016" name="Nat. Commun.">
        <title>Ectomycorrhizal ecology is imprinted in the genome of the dominant symbiotic fungus Cenococcum geophilum.</title>
        <authorList>
            <consortium name="DOE Joint Genome Institute"/>
            <person name="Peter M."/>
            <person name="Kohler A."/>
            <person name="Ohm R.A."/>
            <person name="Kuo A."/>
            <person name="Krutzmann J."/>
            <person name="Morin E."/>
            <person name="Arend M."/>
            <person name="Barry K.W."/>
            <person name="Binder M."/>
            <person name="Choi C."/>
            <person name="Clum A."/>
            <person name="Copeland A."/>
            <person name="Grisel N."/>
            <person name="Haridas S."/>
            <person name="Kipfer T."/>
            <person name="LaButti K."/>
            <person name="Lindquist E."/>
            <person name="Lipzen A."/>
            <person name="Maire R."/>
            <person name="Meier B."/>
            <person name="Mihaltcheva S."/>
            <person name="Molinier V."/>
            <person name="Murat C."/>
            <person name="Poggeler S."/>
            <person name="Quandt C.A."/>
            <person name="Sperisen C."/>
            <person name="Tritt A."/>
            <person name="Tisserant E."/>
            <person name="Crous P.W."/>
            <person name="Henrissat B."/>
            <person name="Nehls U."/>
            <person name="Egli S."/>
            <person name="Spatafora J.W."/>
            <person name="Grigoriev I.V."/>
            <person name="Martin F.M."/>
        </authorList>
    </citation>
    <scope>NUCLEOTIDE SEQUENCE [LARGE SCALE GENOMIC DNA]</scope>
    <source>
        <strain evidence="2 3">CBS 207.34</strain>
    </source>
</reference>
<name>A0A8E2F8F3_9PEZI</name>
<dbReference type="Proteomes" id="UP000250140">
    <property type="component" value="Unassembled WGS sequence"/>
</dbReference>